<evidence type="ECO:0000313" key="2">
    <source>
        <dbReference type="Proteomes" id="UP000541535"/>
    </source>
</evidence>
<dbReference type="InterPro" id="IPR014622">
    <property type="entry name" value="UCP036794_erythomycin"/>
</dbReference>
<dbReference type="Gene3D" id="3.30.1870.10">
    <property type="entry name" value="EreA-like, domain 2"/>
    <property type="match status" value="1"/>
</dbReference>
<keyword evidence="2" id="KW-1185">Reference proteome</keyword>
<dbReference type="EMBL" id="JACHXD010000003">
    <property type="protein sequence ID" value="MBB3118132.1"/>
    <property type="molecule type" value="Genomic_DNA"/>
</dbReference>
<dbReference type="SUPFAM" id="SSF159501">
    <property type="entry name" value="EreA/ChaN-like"/>
    <property type="match status" value="1"/>
</dbReference>
<dbReference type="PIRSF" id="PIRSF036794">
    <property type="entry name" value="UCP_erythr_ester"/>
    <property type="match status" value="1"/>
</dbReference>
<comment type="caution">
    <text evidence="1">The sequence shown here is derived from an EMBL/GenBank/DDBJ whole genome shotgun (WGS) entry which is preliminary data.</text>
</comment>
<organism evidence="1 2">
    <name type="scientific">Pseudoduganella violacea</name>
    <dbReference type="NCBI Taxonomy" id="1715466"/>
    <lineage>
        <taxon>Bacteria</taxon>
        <taxon>Pseudomonadati</taxon>
        <taxon>Pseudomonadota</taxon>
        <taxon>Betaproteobacteria</taxon>
        <taxon>Burkholderiales</taxon>
        <taxon>Oxalobacteraceae</taxon>
        <taxon>Telluria group</taxon>
        <taxon>Pseudoduganella</taxon>
    </lineage>
</organism>
<dbReference type="PANTHER" id="PTHR31299">
    <property type="entry name" value="ESTERASE, PUTATIVE (AFU_ORTHOLOGUE AFUA_1G05850)-RELATED"/>
    <property type="match status" value="1"/>
</dbReference>
<reference evidence="1 2" key="1">
    <citation type="submission" date="2020-08" db="EMBL/GenBank/DDBJ databases">
        <title>Genomic Encyclopedia of Type Strains, Phase III (KMG-III): the genomes of soil and plant-associated and newly described type strains.</title>
        <authorList>
            <person name="Whitman W."/>
        </authorList>
    </citation>
    <scope>NUCLEOTIDE SEQUENCE [LARGE SCALE GENOMIC DNA]</scope>
    <source>
        <strain evidence="1 2">CECT 8897</strain>
    </source>
</reference>
<evidence type="ECO:0000313" key="1">
    <source>
        <dbReference type="EMBL" id="MBB3118132.1"/>
    </source>
</evidence>
<accession>A0A7W5FT07</accession>
<sequence>MSEQACIDALAGEARAIAHSDDVDYLLDCIGGAALVLLGEATHGSREFYRLRAEISRRLIVEKGFDAIAVEADWPDALRVSRFVQHGGGDLSAEQALANFKRFPQWMWRNEEVLQLVNWLRVHNTHAVSPARRAGFYGLDLYSLHASMAAVLAYLDLADPAAARRARQRYACMDHVGGDPQLYGYAAAYGLRENCAQELLQQLNELGRQAARQLSAAPAGGVPDELFYAQQNARVARNAEAYYRAMFLGREASWNVRDTHMADTLEALREHLTLRNGKPARLVVWAHNSHLGDARATEPGEQGQLNLGQLVRERYRREDSFLLGFTTHTGAVTAASEWDGPAQLMHIVPSLPGSIEHLLHATGQGNFLLPLRGHDSALERLPGRYLQRAIGVIYRPETERQSHYFYADTARQFDALIHIDHSTALPPMESSALWQREETPETYPSGL</sequence>
<dbReference type="Proteomes" id="UP000541535">
    <property type="component" value="Unassembled WGS sequence"/>
</dbReference>
<dbReference type="InterPro" id="IPR007815">
    <property type="entry name" value="Emycin_Estase"/>
</dbReference>
<name>A0A7W5FT07_9BURK</name>
<dbReference type="GO" id="GO:0046677">
    <property type="term" value="P:response to antibiotic"/>
    <property type="evidence" value="ECO:0007669"/>
    <property type="project" value="InterPro"/>
</dbReference>
<dbReference type="InterPro" id="IPR052036">
    <property type="entry name" value="Hydrolase/PRTase-associated"/>
</dbReference>
<dbReference type="Gene3D" id="3.40.1660.10">
    <property type="entry name" value="EreA-like (biosynthetic domain)"/>
    <property type="match status" value="1"/>
</dbReference>
<dbReference type="RefSeq" id="WP_183440092.1">
    <property type="nucleotide sequence ID" value="NZ_JACHXD010000003.1"/>
</dbReference>
<dbReference type="PANTHER" id="PTHR31299:SF0">
    <property type="entry name" value="ESTERASE, PUTATIVE (AFU_ORTHOLOGUE AFUA_1G05850)-RELATED"/>
    <property type="match status" value="1"/>
</dbReference>
<protein>
    <submittedName>
        <fullName evidence="1">Erythromycin esterase-like protein</fullName>
    </submittedName>
</protein>
<proteinExistence type="predicted"/>
<dbReference type="AlphaFoldDB" id="A0A7W5FT07"/>
<dbReference type="Gene3D" id="1.20.1440.30">
    <property type="entry name" value="Biosynthetic Protein domain"/>
    <property type="match status" value="1"/>
</dbReference>
<dbReference type="Pfam" id="PF05139">
    <property type="entry name" value="Erythro_esteras"/>
    <property type="match status" value="1"/>
</dbReference>
<dbReference type="CDD" id="cd14728">
    <property type="entry name" value="Ere-like"/>
    <property type="match status" value="1"/>
</dbReference>
<gene>
    <name evidence="1" type="ORF">FHS03_001163</name>
</gene>